<protein>
    <recommendedName>
        <fullName evidence="2">Complex 1 LYR protein domain-containing protein</fullName>
    </recommendedName>
</protein>
<organism evidence="3 4">
    <name type="scientific">Malassezia cuniculi</name>
    <dbReference type="NCBI Taxonomy" id="948313"/>
    <lineage>
        <taxon>Eukaryota</taxon>
        <taxon>Fungi</taxon>
        <taxon>Dikarya</taxon>
        <taxon>Basidiomycota</taxon>
        <taxon>Ustilaginomycotina</taxon>
        <taxon>Malasseziomycetes</taxon>
        <taxon>Malasseziales</taxon>
        <taxon>Malasseziaceae</taxon>
        <taxon>Malassezia</taxon>
    </lineage>
</organism>
<dbReference type="PANTHER" id="PTHR13166">
    <property type="entry name" value="PROTEIN C6ORF149"/>
    <property type="match status" value="1"/>
</dbReference>
<dbReference type="InterPro" id="IPR051522">
    <property type="entry name" value="ISC_assembly_LYR"/>
</dbReference>
<sequence length="130" mass="14602">MTTAPSRQQLLTLYRQHLSTARSIKSYNFREFYIRRARESFRAALIPESDEAKRLSESATLLSQVNSGPLKPSEPTKIDLAEFYARATEELNVMRRAAVVNGLYSTDRLVVEANPEQWVVSAPGGKTADP</sequence>
<dbReference type="Proteomes" id="UP001219933">
    <property type="component" value="Chromosome 2"/>
</dbReference>
<proteinExistence type="inferred from homology"/>
<comment type="similarity">
    <text evidence="1">Belongs to the complex I LYR family.</text>
</comment>
<dbReference type="GO" id="GO:1990221">
    <property type="term" value="C:L-cysteine desulfurase complex"/>
    <property type="evidence" value="ECO:0007669"/>
    <property type="project" value="TreeGrafter"/>
</dbReference>
<dbReference type="CDD" id="cd20264">
    <property type="entry name" value="Complex1_LYR_LYRM4"/>
    <property type="match status" value="1"/>
</dbReference>
<dbReference type="GO" id="GO:0016226">
    <property type="term" value="P:iron-sulfur cluster assembly"/>
    <property type="evidence" value="ECO:0007669"/>
    <property type="project" value="InterPro"/>
</dbReference>
<evidence type="ECO:0000313" key="4">
    <source>
        <dbReference type="Proteomes" id="UP001219933"/>
    </source>
</evidence>
<dbReference type="InterPro" id="IPR045297">
    <property type="entry name" value="Complex1_LYR_LYRM4"/>
</dbReference>
<reference evidence="3" key="1">
    <citation type="submission" date="2023-03" db="EMBL/GenBank/DDBJ databases">
        <title>Mating type loci evolution in Malassezia.</title>
        <authorList>
            <person name="Coelho M.A."/>
        </authorList>
    </citation>
    <scope>NUCLEOTIDE SEQUENCE</scope>
    <source>
        <strain evidence="3">CBS 11721</strain>
    </source>
</reference>
<dbReference type="Pfam" id="PF05347">
    <property type="entry name" value="Complex1_LYR"/>
    <property type="match status" value="1"/>
</dbReference>
<feature type="domain" description="Complex 1 LYR protein" evidence="2">
    <location>
        <begin position="8"/>
        <end position="43"/>
    </location>
</feature>
<dbReference type="GO" id="GO:0005739">
    <property type="term" value="C:mitochondrion"/>
    <property type="evidence" value="ECO:0007669"/>
    <property type="project" value="TreeGrafter"/>
</dbReference>
<accession>A0AAF0ETD3</accession>
<dbReference type="EMBL" id="CP119878">
    <property type="protein sequence ID" value="WFD34779.1"/>
    <property type="molecule type" value="Genomic_DNA"/>
</dbReference>
<dbReference type="InterPro" id="IPR008011">
    <property type="entry name" value="Complex1_LYR_dom"/>
</dbReference>
<name>A0AAF0ETD3_9BASI</name>
<dbReference type="PANTHER" id="PTHR13166:SF7">
    <property type="entry name" value="LYR MOTIF-CONTAINING PROTEIN 4"/>
    <property type="match status" value="1"/>
</dbReference>
<evidence type="ECO:0000313" key="3">
    <source>
        <dbReference type="EMBL" id="WFD34779.1"/>
    </source>
</evidence>
<dbReference type="AlphaFoldDB" id="A0AAF0ETD3"/>
<evidence type="ECO:0000259" key="2">
    <source>
        <dbReference type="Pfam" id="PF05347"/>
    </source>
</evidence>
<evidence type="ECO:0000256" key="1">
    <source>
        <dbReference type="ARBA" id="ARBA00009508"/>
    </source>
</evidence>
<keyword evidence="4" id="KW-1185">Reference proteome</keyword>
<gene>
    <name evidence="3" type="ORF">MCUN1_001623</name>
</gene>